<accession>A0A9I9CG25</accession>
<proteinExistence type="predicted"/>
<evidence type="ECO:0000313" key="1">
    <source>
        <dbReference type="EnsemblPlants" id="MELO3C003077.2.1"/>
    </source>
</evidence>
<sequence>MDWAGRASAEHWVGRPSTEDWAWRWWNNRNTRTSAAWRPRKNGIFTGRASGGFVCERIRNLVSSSPALRLRKNEACSRGRPLAEEWEDQVAQV</sequence>
<dbReference type="EnsemblPlants" id="MELO3C003077.2.1">
    <property type="protein sequence ID" value="MELO3C003077.2.1"/>
    <property type="gene ID" value="MELO3C003077.2"/>
</dbReference>
<dbReference type="Gramene" id="MELO3C003077.2.1">
    <property type="protein sequence ID" value="MELO3C003077.2.1"/>
    <property type="gene ID" value="MELO3C003077.2"/>
</dbReference>
<name>A0A9I9CG25_CUCME</name>
<organism evidence="1">
    <name type="scientific">Cucumis melo</name>
    <name type="common">Muskmelon</name>
    <dbReference type="NCBI Taxonomy" id="3656"/>
    <lineage>
        <taxon>Eukaryota</taxon>
        <taxon>Viridiplantae</taxon>
        <taxon>Streptophyta</taxon>
        <taxon>Embryophyta</taxon>
        <taxon>Tracheophyta</taxon>
        <taxon>Spermatophyta</taxon>
        <taxon>Magnoliopsida</taxon>
        <taxon>eudicotyledons</taxon>
        <taxon>Gunneridae</taxon>
        <taxon>Pentapetalae</taxon>
        <taxon>rosids</taxon>
        <taxon>fabids</taxon>
        <taxon>Cucurbitales</taxon>
        <taxon>Cucurbitaceae</taxon>
        <taxon>Benincaseae</taxon>
        <taxon>Cucumis</taxon>
    </lineage>
</organism>
<protein>
    <submittedName>
        <fullName evidence="1">Uncharacterized protein</fullName>
    </submittedName>
</protein>
<reference evidence="1" key="1">
    <citation type="submission" date="2023-03" db="UniProtKB">
        <authorList>
            <consortium name="EnsemblPlants"/>
        </authorList>
    </citation>
    <scope>IDENTIFICATION</scope>
</reference>
<dbReference type="AlphaFoldDB" id="A0A9I9CG25"/>